<name>A0ABV2KI91_9HYPH</name>
<feature type="transmembrane region" description="Helical" evidence="1">
    <location>
        <begin position="61"/>
        <end position="81"/>
    </location>
</feature>
<dbReference type="Proteomes" id="UP001549143">
    <property type="component" value="Unassembled WGS sequence"/>
</dbReference>
<evidence type="ECO:0000313" key="2">
    <source>
        <dbReference type="EMBL" id="MET3660792.1"/>
    </source>
</evidence>
<organism evidence="2 3">
    <name type="scientific">Aquamicrobium ahrensii</name>
    <dbReference type="NCBI Taxonomy" id="469551"/>
    <lineage>
        <taxon>Bacteria</taxon>
        <taxon>Pseudomonadati</taxon>
        <taxon>Pseudomonadota</taxon>
        <taxon>Alphaproteobacteria</taxon>
        <taxon>Hyphomicrobiales</taxon>
        <taxon>Phyllobacteriaceae</taxon>
        <taxon>Aquamicrobium</taxon>
    </lineage>
</organism>
<keyword evidence="1" id="KW-1133">Transmembrane helix</keyword>
<evidence type="ECO:0000256" key="1">
    <source>
        <dbReference type="SAM" id="Phobius"/>
    </source>
</evidence>
<feature type="transmembrane region" description="Helical" evidence="1">
    <location>
        <begin position="37"/>
        <end position="55"/>
    </location>
</feature>
<feature type="transmembrane region" description="Helical" evidence="1">
    <location>
        <begin position="12"/>
        <end position="30"/>
    </location>
</feature>
<evidence type="ECO:0000313" key="3">
    <source>
        <dbReference type="Proteomes" id="UP001549143"/>
    </source>
</evidence>
<protein>
    <submittedName>
        <fullName evidence="2">CHASE2 domain-containing sensor protein</fullName>
    </submittedName>
</protein>
<sequence>MDDNFDKAGIAVIIVFGALCLGGLMAANLVVGDRSGFLLALAGSLTAYVAGYAVLFDLPRIYAILIAIALLFGIASTIAYAF</sequence>
<keyword evidence="1" id="KW-0472">Membrane</keyword>
<comment type="caution">
    <text evidence="2">The sequence shown here is derived from an EMBL/GenBank/DDBJ whole genome shotgun (WGS) entry which is preliminary data.</text>
</comment>
<reference evidence="2 3" key="1">
    <citation type="submission" date="2024-06" db="EMBL/GenBank/DDBJ databases">
        <title>Genomic Encyclopedia of Type Strains, Phase IV (KMG-IV): sequencing the most valuable type-strain genomes for metagenomic binning, comparative biology and taxonomic classification.</title>
        <authorList>
            <person name="Goeker M."/>
        </authorList>
    </citation>
    <scope>NUCLEOTIDE SEQUENCE [LARGE SCALE GENOMIC DNA]</scope>
    <source>
        <strain evidence="2 3">DSM 19730</strain>
    </source>
</reference>
<gene>
    <name evidence="2" type="ORF">ABID44_001107</name>
</gene>
<keyword evidence="1" id="KW-0812">Transmembrane</keyword>
<dbReference type="RefSeq" id="WP_354150688.1">
    <property type="nucleotide sequence ID" value="NZ_JBEPMN010000003.1"/>
</dbReference>
<dbReference type="EMBL" id="JBEPMN010000003">
    <property type="protein sequence ID" value="MET3660792.1"/>
    <property type="molecule type" value="Genomic_DNA"/>
</dbReference>
<proteinExistence type="predicted"/>
<keyword evidence="3" id="KW-1185">Reference proteome</keyword>
<accession>A0ABV2KI91</accession>